<keyword evidence="2" id="KW-1185">Reference proteome</keyword>
<comment type="caution">
    <text evidence="1">The sequence shown here is derived from an EMBL/GenBank/DDBJ whole genome shotgun (WGS) entry which is preliminary data.</text>
</comment>
<evidence type="ECO:0000313" key="1">
    <source>
        <dbReference type="EMBL" id="RFS23236.1"/>
    </source>
</evidence>
<proteinExistence type="predicted"/>
<dbReference type="RefSeq" id="WP_116975432.1">
    <property type="nucleotide sequence ID" value="NZ_QPMM01000004.1"/>
</dbReference>
<dbReference type="AlphaFoldDB" id="A0A3E1YB11"/>
<gene>
    <name evidence="1" type="ORF">DVR12_09455</name>
</gene>
<sequence length="115" mass="12694">MRSFVALMTCIGCIALIHSFDKRIVGVTTEKENSIQTIQQLPVAVFPVTIPAQYIKTAEKALVAPVVYAKKINIGTRKRSTKTKNDSLKNNLALIRQNSIFHDIENGAALDNNNP</sequence>
<organism evidence="1 2">
    <name type="scientific">Chitinophaga silvatica</name>
    <dbReference type="NCBI Taxonomy" id="2282649"/>
    <lineage>
        <taxon>Bacteria</taxon>
        <taxon>Pseudomonadati</taxon>
        <taxon>Bacteroidota</taxon>
        <taxon>Chitinophagia</taxon>
        <taxon>Chitinophagales</taxon>
        <taxon>Chitinophagaceae</taxon>
        <taxon>Chitinophaga</taxon>
    </lineage>
</organism>
<accession>A0A3E1YB11</accession>
<reference evidence="1 2" key="1">
    <citation type="submission" date="2018-07" db="EMBL/GenBank/DDBJ databases">
        <title>Chitinophaga K2CV101002-2 sp. nov., isolated from a monsoon evergreen broad-leaved forest soil.</title>
        <authorList>
            <person name="Lv Y."/>
        </authorList>
    </citation>
    <scope>NUCLEOTIDE SEQUENCE [LARGE SCALE GENOMIC DNA]</scope>
    <source>
        <strain evidence="1 2">GDMCC 1.1288</strain>
    </source>
</reference>
<protein>
    <submittedName>
        <fullName evidence="1">Uncharacterized protein</fullName>
    </submittedName>
</protein>
<dbReference type="EMBL" id="QPMM01000004">
    <property type="protein sequence ID" value="RFS23236.1"/>
    <property type="molecule type" value="Genomic_DNA"/>
</dbReference>
<evidence type="ECO:0000313" key="2">
    <source>
        <dbReference type="Proteomes" id="UP000260644"/>
    </source>
</evidence>
<dbReference type="Proteomes" id="UP000260644">
    <property type="component" value="Unassembled WGS sequence"/>
</dbReference>
<dbReference type="OrthoDB" id="674210at2"/>
<name>A0A3E1YB11_9BACT</name>